<dbReference type="GO" id="GO:0051879">
    <property type="term" value="F:Hsp90 protein binding"/>
    <property type="evidence" value="ECO:0007669"/>
    <property type="project" value="TreeGrafter"/>
</dbReference>
<keyword evidence="2 3" id="KW-0802">TPR repeat</keyword>
<dbReference type="VEuPathDB" id="PlasmoDB:C922_02762"/>
<dbReference type="GeneID" id="20038036"/>
<evidence type="ECO:0000313" key="6">
    <source>
        <dbReference type="Proteomes" id="UP000030640"/>
    </source>
</evidence>
<dbReference type="Proteomes" id="UP000030640">
    <property type="component" value="Unassembled WGS sequence"/>
</dbReference>
<dbReference type="InterPro" id="IPR011990">
    <property type="entry name" value="TPR-like_helical_dom_sf"/>
</dbReference>
<feature type="compositionally biased region" description="Basic and acidic residues" evidence="4">
    <location>
        <begin position="117"/>
        <end position="132"/>
    </location>
</feature>
<dbReference type="SUPFAM" id="SSF48452">
    <property type="entry name" value="TPR-like"/>
    <property type="match status" value="2"/>
</dbReference>
<dbReference type="Gene3D" id="1.25.40.10">
    <property type="entry name" value="Tetratricopeptide repeat domain"/>
    <property type="match status" value="2"/>
</dbReference>
<evidence type="ECO:0000313" key="5">
    <source>
        <dbReference type="EMBL" id="EUD66777.1"/>
    </source>
</evidence>
<dbReference type="PROSITE" id="PS50005">
    <property type="entry name" value="TPR"/>
    <property type="match status" value="1"/>
</dbReference>
<reference evidence="5 6" key="1">
    <citation type="submission" date="2013-02" db="EMBL/GenBank/DDBJ databases">
        <title>The Genome Sequence of Plasmodium inui San Antonio 1.</title>
        <authorList>
            <consortium name="The Broad Institute Genome Sequencing Platform"/>
            <consortium name="The Broad Institute Genome Sequencing Center for Infectious Disease"/>
            <person name="Neafsey D."/>
            <person name="Cheeseman I."/>
            <person name="Volkman S."/>
            <person name="Adams J."/>
            <person name="Walker B."/>
            <person name="Young S.K."/>
            <person name="Zeng Q."/>
            <person name="Gargeya S."/>
            <person name="Fitzgerald M."/>
            <person name="Haas B."/>
            <person name="Abouelleil A."/>
            <person name="Alvarado L."/>
            <person name="Arachchi H.M."/>
            <person name="Berlin A.M."/>
            <person name="Chapman S.B."/>
            <person name="Dewar J."/>
            <person name="Goldberg J."/>
            <person name="Griggs A."/>
            <person name="Gujja S."/>
            <person name="Hansen M."/>
            <person name="Howarth C."/>
            <person name="Imamovic A."/>
            <person name="Larimer J."/>
            <person name="McCowan C."/>
            <person name="Murphy C."/>
            <person name="Neiman D."/>
            <person name="Pearson M."/>
            <person name="Priest M."/>
            <person name="Roberts A."/>
            <person name="Saif S."/>
            <person name="Shea T."/>
            <person name="Sisk P."/>
            <person name="Sykes S."/>
            <person name="Wortman J."/>
            <person name="Nusbaum C."/>
            <person name="Birren B."/>
        </authorList>
    </citation>
    <scope>NUCLEOTIDE SEQUENCE [LARGE SCALE GENOMIC DNA]</scope>
    <source>
        <strain evidence="5 6">San Antonio 1</strain>
    </source>
</reference>
<dbReference type="OrthoDB" id="2017782at2759"/>
<evidence type="ECO:0000256" key="2">
    <source>
        <dbReference type="ARBA" id="ARBA00022803"/>
    </source>
</evidence>
<feature type="region of interest" description="Disordered" evidence="4">
    <location>
        <begin position="106"/>
        <end position="161"/>
    </location>
</feature>
<evidence type="ECO:0000256" key="3">
    <source>
        <dbReference type="PROSITE-ProRule" id="PRU00339"/>
    </source>
</evidence>
<dbReference type="PANTHER" id="PTHR22904">
    <property type="entry name" value="TPR REPEAT CONTAINING PROTEIN"/>
    <property type="match status" value="1"/>
</dbReference>
<dbReference type="SMART" id="SM00028">
    <property type="entry name" value="TPR"/>
    <property type="match status" value="2"/>
</dbReference>
<dbReference type="EMBL" id="KI965469">
    <property type="protein sequence ID" value="EUD66777.1"/>
    <property type="molecule type" value="Genomic_DNA"/>
</dbReference>
<sequence>MKDNIKNALEAEREKEQGNVFFSQGDYELAIFHYTRSIRYMPKCSILYTNRSLAYFKIGSFQQSLEDALRANELDKDNLKSYYRICEAYSALKDEENYKKYEQLYREKQSSQRGHTKKDGEKTDSSAKRVENDSPTGGTPLPKETATRMKKQRGIKESDELMHLGETDHTNPFIFMSQPEIKDGVSNFSFEKKQYRNNFLIEEVYDFDENRRGKDLTNGDALKSKTGNTSKNPARANGDSKKKLIVNQSDILDDVELFINLFADISMHPIPFISVPIEREGKKGNLCRYHNVDFVTLKGKADELFAEKKFDVAMEVYNDIIREHDSERGIYYCTVLSNRSACHVEMKKIRSALCDVTKTLSILFSFFQTHIEDIKRAIDAGAPSPAAHEQAEAFLPTDRDVYKDPKGIYSQAHKLMLKLLFRYVKFSHLYEKNGFKVPSLHQVKETSAS</sequence>
<keyword evidence="6" id="KW-1185">Reference proteome</keyword>
<gene>
    <name evidence="5" type="ORF">C922_02762</name>
</gene>
<dbReference type="RefSeq" id="XP_008816583.1">
    <property type="nucleotide sequence ID" value="XM_008818361.1"/>
</dbReference>
<dbReference type="AlphaFoldDB" id="W7A0R7"/>
<feature type="region of interest" description="Disordered" evidence="4">
    <location>
        <begin position="215"/>
        <end position="239"/>
    </location>
</feature>
<keyword evidence="1" id="KW-0677">Repeat</keyword>
<organism evidence="5 6">
    <name type="scientific">Plasmodium inui San Antonio 1</name>
    <dbReference type="NCBI Taxonomy" id="1237626"/>
    <lineage>
        <taxon>Eukaryota</taxon>
        <taxon>Sar</taxon>
        <taxon>Alveolata</taxon>
        <taxon>Apicomplexa</taxon>
        <taxon>Aconoidasida</taxon>
        <taxon>Haemosporida</taxon>
        <taxon>Plasmodiidae</taxon>
        <taxon>Plasmodium</taxon>
        <taxon>Plasmodium (Plasmodium)</taxon>
    </lineage>
</organism>
<dbReference type="InterPro" id="IPR019734">
    <property type="entry name" value="TPR_rpt"/>
</dbReference>
<dbReference type="PANTHER" id="PTHR22904:SF523">
    <property type="entry name" value="STRESS-INDUCED-PHOSPHOPROTEIN 1"/>
    <property type="match status" value="1"/>
</dbReference>
<proteinExistence type="predicted"/>
<evidence type="ECO:0000256" key="1">
    <source>
        <dbReference type="ARBA" id="ARBA00022737"/>
    </source>
</evidence>
<name>W7A0R7_9APIC</name>
<feature type="repeat" description="TPR" evidence="3">
    <location>
        <begin position="11"/>
        <end position="44"/>
    </location>
</feature>
<protein>
    <submittedName>
        <fullName evidence="5">Uncharacterized protein</fullName>
    </submittedName>
</protein>
<accession>W7A0R7</accession>
<evidence type="ECO:0000256" key="4">
    <source>
        <dbReference type="SAM" id="MobiDB-lite"/>
    </source>
</evidence>